<proteinExistence type="predicted"/>
<dbReference type="Gene3D" id="3.40.50.2000">
    <property type="entry name" value="Glycogen Phosphorylase B"/>
    <property type="match status" value="2"/>
</dbReference>
<dbReference type="Pfam" id="PF13439">
    <property type="entry name" value="Glyco_transf_4"/>
    <property type="match status" value="1"/>
</dbReference>
<accession>A0A1G1Y5V4</accession>
<dbReference type="PANTHER" id="PTHR46401:SF2">
    <property type="entry name" value="GLYCOSYLTRANSFERASE WBBK-RELATED"/>
    <property type="match status" value="1"/>
</dbReference>
<dbReference type="EMBL" id="MHIG01000009">
    <property type="protein sequence ID" value="OGY47723.1"/>
    <property type="molecule type" value="Genomic_DNA"/>
</dbReference>
<dbReference type="GO" id="GO:0009103">
    <property type="term" value="P:lipopolysaccharide biosynthetic process"/>
    <property type="evidence" value="ECO:0007669"/>
    <property type="project" value="TreeGrafter"/>
</dbReference>
<dbReference type="AlphaFoldDB" id="A0A1G1Y5V4"/>
<sequence>MSIKKLIYIANVRLPTEKAHGGQIVRMSEAFVRAGFAVELVVPTRHNPDLGHRDVFEYYQVPKHFTITWLKTIDPRLLLRLPAGTYAKGQALFFAVRLFFYLLMNRSDNAVYYTRDELLLPVVLFFNKRVFWEGHALPTRRQIIAGLLRRCAGLIVLTNGLKQQLISLGVDSKKIMVAPDGVDLDIFDLDISMPAARAELRINSKTTVLGYTGSFKTKGMDKGLADIIAALPMVQKQFPKVRFIAVGGSTSDVTEYQALAEKHEVANIVELRGPVDQKKLAVFQKACDVLLMPFPKTEHYSVYMSPLKMFEYLASKRPIVATKLPTITEVLSDQSAILVEPNNPTQLAEGIISALSDSARVGTMVARAFQLAQNYTWSKRAHTIKNFIE</sequence>
<name>A0A1G1Y5V4_9BACT</name>
<protein>
    <recommendedName>
        <fullName evidence="2">Glycosyltransferase subfamily 4-like N-terminal domain-containing protein</fullName>
    </recommendedName>
</protein>
<dbReference type="Proteomes" id="UP000178385">
    <property type="component" value="Unassembled WGS sequence"/>
</dbReference>
<dbReference type="PANTHER" id="PTHR46401">
    <property type="entry name" value="GLYCOSYLTRANSFERASE WBBK-RELATED"/>
    <property type="match status" value="1"/>
</dbReference>
<keyword evidence="1" id="KW-0808">Transferase</keyword>
<feature type="domain" description="Glycosyltransferase subfamily 4-like N-terminal" evidence="2">
    <location>
        <begin position="24"/>
        <end position="185"/>
    </location>
</feature>
<dbReference type="InterPro" id="IPR028098">
    <property type="entry name" value="Glyco_trans_4-like_N"/>
</dbReference>
<evidence type="ECO:0000259" key="2">
    <source>
        <dbReference type="Pfam" id="PF13439"/>
    </source>
</evidence>
<dbReference type="Pfam" id="PF13692">
    <property type="entry name" value="Glyco_trans_1_4"/>
    <property type="match status" value="1"/>
</dbReference>
<dbReference type="GO" id="GO:0016757">
    <property type="term" value="F:glycosyltransferase activity"/>
    <property type="evidence" value="ECO:0007669"/>
    <property type="project" value="TreeGrafter"/>
</dbReference>
<evidence type="ECO:0000256" key="1">
    <source>
        <dbReference type="ARBA" id="ARBA00022679"/>
    </source>
</evidence>
<reference evidence="3 4" key="1">
    <citation type="journal article" date="2016" name="Nat. Commun.">
        <title>Thousands of microbial genomes shed light on interconnected biogeochemical processes in an aquifer system.</title>
        <authorList>
            <person name="Anantharaman K."/>
            <person name="Brown C.T."/>
            <person name="Hug L.A."/>
            <person name="Sharon I."/>
            <person name="Castelle C.J."/>
            <person name="Probst A.J."/>
            <person name="Thomas B.C."/>
            <person name="Singh A."/>
            <person name="Wilkins M.J."/>
            <person name="Karaoz U."/>
            <person name="Brodie E.L."/>
            <person name="Williams K.H."/>
            <person name="Hubbard S.S."/>
            <person name="Banfield J.F."/>
        </authorList>
    </citation>
    <scope>NUCLEOTIDE SEQUENCE [LARGE SCALE GENOMIC DNA]</scope>
</reference>
<gene>
    <name evidence="3" type="ORF">A2840_01020</name>
</gene>
<dbReference type="SUPFAM" id="SSF53756">
    <property type="entry name" value="UDP-Glycosyltransferase/glycogen phosphorylase"/>
    <property type="match status" value="1"/>
</dbReference>
<evidence type="ECO:0000313" key="3">
    <source>
        <dbReference type="EMBL" id="OGY47723.1"/>
    </source>
</evidence>
<organism evidence="3 4">
    <name type="scientific">Candidatus Buchananbacteria bacterium RIFCSPHIGHO2_01_FULL_47_11b</name>
    <dbReference type="NCBI Taxonomy" id="1797537"/>
    <lineage>
        <taxon>Bacteria</taxon>
        <taxon>Candidatus Buchananiibacteriota</taxon>
    </lineage>
</organism>
<evidence type="ECO:0000313" key="4">
    <source>
        <dbReference type="Proteomes" id="UP000178385"/>
    </source>
</evidence>
<comment type="caution">
    <text evidence="3">The sequence shown here is derived from an EMBL/GenBank/DDBJ whole genome shotgun (WGS) entry which is preliminary data.</text>
</comment>